<dbReference type="Pfam" id="PF13561">
    <property type="entry name" value="adh_short_C2"/>
    <property type="match status" value="1"/>
</dbReference>
<dbReference type="EMBL" id="CP060036">
    <property type="protein sequence ID" value="QOT74004.1"/>
    <property type="molecule type" value="Genomic_DNA"/>
</dbReference>
<dbReference type="PANTHER" id="PTHR43431">
    <property type="entry name" value="OXIDOREDUCTASE, SHORT CHAIN DEHYDROGENASE/REDUCTASE FAMILY (AFU_ORTHOLOGUE AFUA_5G14000)"/>
    <property type="match status" value="1"/>
</dbReference>
<evidence type="ECO:0000313" key="1">
    <source>
        <dbReference type="EMBL" id="QOT74004.1"/>
    </source>
</evidence>
<dbReference type="InterPro" id="IPR002347">
    <property type="entry name" value="SDR_fam"/>
</dbReference>
<dbReference type="KEGG" id="sbar:H5V43_17860"/>
<dbReference type="RefSeq" id="WP_025546885.1">
    <property type="nucleotide sequence ID" value="NZ_BATN01000005.1"/>
</dbReference>
<organism evidence="1 2">
    <name type="scientific">Sphingobium fuliginis (strain ATCC 27551)</name>
    <dbReference type="NCBI Taxonomy" id="336203"/>
    <lineage>
        <taxon>Bacteria</taxon>
        <taxon>Pseudomonadati</taxon>
        <taxon>Pseudomonadota</taxon>
        <taxon>Alphaproteobacteria</taxon>
        <taxon>Sphingomonadales</taxon>
        <taxon>Sphingomonadaceae</taxon>
        <taxon>Sphingobium</taxon>
    </lineage>
</organism>
<evidence type="ECO:0000313" key="2">
    <source>
        <dbReference type="Proteomes" id="UP000593663"/>
    </source>
</evidence>
<reference evidence="2" key="1">
    <citation type="submission" date="2020-08" db="EMBL/GenBank/DDBJ databases">
        <title>Complete genome sequence of Sphingobium barthaii strain KK22, a high-molecular-weight polycyclic aromatic hydrocarbon-degrading soil bacterium.</title>
        <authorList>
            <person name="Mori J.F."/>
            <person name="Kanaly R.A."/>
        </authorList>
    </citation>
    <scope>NUCLEOTIDE SEQUENCE [LARGE SCALE GENOMIC DNA]</scope>
    <source>
        <strain evidence="2">KK22</strain>
    </source>
</reference>
<dbReference type="PRINTS" id="PR00081">
    <property type="entry name" value="GDHRDH"/>
</dbReference>
<gene>
    <name evidence="1" type="ORF">H5V43_17860</name>
</gene>
<sequence>MVQIPYKTALVVGTGPGIGTSVARALSAAGARVAVAARNSERLSSLAQEIGGAAFAVDATDPASVAALFDDVDRSIGIPEVVLFNAAGRVRGPVTDIDPGQVRHAIEVSAYGGFLVLQQAARRLVPLGHGAILLTGATASVKGFANSSGFAIGKFGLRGLAQSAARELAPKGIHVAHFVIDGGVRSAGRPDPTGAPDSTLDPDAIADAYLAVLAQHRSAWSWEVELRPWVEPF</sequence>
<dbReference type="InterPro" id="IPR036291">
    <property type="entry name" value="NAD(P)-bd_dom_sf"/>
</dbReference>
<dbReference type="AlphaFoldDB" id="A0A7M2GMK2"/>
<accession>A0A7M2GMK2</accession>
<dbReference type="PANTHER" id="PTHR43431:SF7">
    <property type="entry name" value="OXIDOREDUCTASE, SHORT CHAIN DEHYDROGENASE_REDUCTASE FAMILY (AFU_ORTHOLOGUE AFUA_5G14000)"/>
    <property type="match status" value="1"/>
</dbReference>
<proteinExistence type="predicted"/>
<dbReference type="SUPFAM" id="SSF51735">
    <property type="entry name" value="NAD(P)-binding Rossmann-fold domains"/>
    <property type="match status" value="1"/>
</dbReference>
<name>A0A7M2GMK2_SPHSA</name>
<dbReference type="Gene3D" id="3.40.50.720">
    <property type="entry name" value="NAD(P)-binding Rossmann-like Domain"/>
    <property type="match status" value="1"/>
</dbReference>
<protein>
    <submittedName>
        <fullName evidence="1">SDR family oxidoreductase</fullName>
    </submittedName>
</protein>
<dbReference type="Proteomes" id="UP000593663">
    <property type="component" value="Chromosome 2"/>
</dbReference>